<feature type="region of interest" description="Disordered" evidence="1">
    <location>
        <begin position="198"/>
        <end position="234"/>
    </location>
</feature>
<comment type="caution">
    <text evidence="2">The sequence shown here is derived from an EMBL/GenBank/DDBJ whole genome shotgun (WGS) entry which is preliminary data.</text>
</comment>
<dbReference type="EMBL" id="SWMS01000053">
    <property type="protein sequence ID" value="TKG58470.1"/>
    <property type="molecule type" value="Genomic_DNA"/>
</dbReference>
<evidence type="ECO:0000256" key="1">
    <source>
        <dbReference type="SAM" id="MobiDB-lite"/>
    </source>
</evidence>
<keyword evidence="3" id="KW-1185">Reference proteome</keyword>
<gene>
    <name evidence="2" type="ORF">FCN18_37960</name>
</gene>
<name>A0ABY2RSG9_9PSEU</name>
<dbReference type="Proteomes" id="UP000309992">
    <property type="component" value="Unassembled WGS sequence"/>
</dbReference>
<accession>A0ABY2RSG9</accession>
<organism evidence="2 3">
    <name type="scientific">Prauserella endophytica</name>
    <dbReference type="NCBI Taxonomy" id="1592324"/>
    <lineage>
        <taxon>Bacteria</taxon>
        <taxon>Bacillati</taxon>
        <taxon>Actinomycetota</taxon>
        <taxon>Actinomycetes</taxon>
        <taxon>Pseudonocardiales</taxon>
        <taxon>Pseudonocardiaceae</taxon>
        <taxon>Prauserella</taxon>
        <taxon>Prauserella coralliicola group</taxon>
    </lineage>
</organism>
<evidence type="ECO:0000313" key="2">
    <source>
        <dbReference type="EMBL" id="TKG58470.1"/>
    </source>
</evidence>
<protein>
    <submittedName>
        <fullName evidence="2">Uncharacterized protein</fullName>
    </submittedName>
</protein>
<reference evidence="2 3" key="1">
    <citation type="journal article" date="2015" name="Antonie Van Leeuwenhoek">
        <title>Prauserella endophytica sp. nov., an endophytic actinobacterium isolated from Tamarix taklamakanensis.</title>
        <authorList>
            <person name="Liu J.M."/>
            <person name="Habden X."/>
            <person name="Guo L."/>
            <person name="Tuo L."/>
            <person name="Jiang Z.K."/>
            <person name="Liu S.W."/>
            <person name="Liu X.F."/>
            <person name="Chen L."/>
            <person name="Li R.F."/>
            <person name="Zhang Y.Q."/>
            <person name="Sun C.H."/>
        </authorList>
    </citation>
    <scope>NUCLEOTIDE SEQUENCE [LARGE SCALE GENOMIC DNA]</scope>
    <source>
        <strain evidence="2 3">CGMCC 4.7182</strain>
    </source>
</reference>
<sequence>MTTQANPDRLVARIALFGALASAFHGAHLWADHWLQRPKDAVLKGLHGDELVYPSDGALVCEVEGPREGEVPVPACVVGRRAATSHVLTYTAGQLVVTEAVARALGMRLPWRARLVGTAINFGTHWIIDRRHFLLWLAQRVNHKDTFIAYATVMRKPDTPPDTSGPGTALYDLDQGLHKALGVVAAAVTARLAVPGPCRRRRGAPCESPAPPLQQPRPGNSIDVFGEGVEWPRG</sequence>
<evidence type="ECO:0000313" key="3">
    <source>
        <dbReference type="Proteomes" id="UP000309992"/>
    </source>
</evidence>
<proteinExistence type="predicted"/>
<dbReference type="RefSeq" id="WP_116051962.1">
    <property type="nucleotide sequence ID" value="NZ_SWMS01000053.1"/>
</dbReference>